<keyword evidence="2" id="KW-1185">Reference proteome</keyword>
<evidence type="ECO:0000313" key="2">
    <source>
        <dbReference type="Proteomes" id="UP000256629"/>
    </source>
</evidence>
<evidence type="ECO:0000313" key="1">
    <source>
        <dbReference type="EMBL" id="RED47578.1"/>
    </source>
</evidence>
<sequence>MDIEKKYGYYVYSVYIWRVKMRNNNNNNNFNNPKF</sequence>
<dbReference type="AlphaFoldDB" id="A0A3D9HDM7"/>
<dbReference type="EMBL" id="QRDX01000006">
    <property type="protein sequence ID" value="RED47578.1"/>
    <property type="molecule type" value="Genomic_DNA"/>
</dbReference>
<dbReference type="Proteomes" id="UP000256629">
    <property type="component" value="Unassembled WGS sequence"/>
</dbReference>
<accession>A0A3D9HDM7</accession>
<proteinExistence type="predicted"/>
<reference evidence="1 2" key="1">
    <citation type="submission" date="2018-07" db="EMBL/GenBank/DDBJ databases">
        <title>Genomic Encyclopedia of Type Strains, Phase III (KMG-III): the genomes of soil and plant-associated and newly described type strains.</title>
        <authorList>
            <person name="Whitman W."/>
        </authorList>
    </citation>
    <scope>NUCLEOTIDE SEQUENCE [LARGE SCALE GENOMIC DNA]</scope>
    <source>
        <strain evidence="1 2">CECT 8487</strain>
    </source>
</reference>
<name>A0A3D9HDM7_9FLAO</name>
<organism evidence="1 2">
    <name type="scientific">Seonamhaeicola aphaedonensis</name>
    <dbReference type="NCBI Taxonomy" id="1461338"/>
    <lineage>
        <taxon>Bacteria</taxon>
        <taxon>Pseudomonadati</taxon>
        <taxon>Bacteroidota</taxon>
        <taxon>Flavobacteriia</taxon>
        <taxon>Flavobacteriales</taxon>
        <taxon>Flavobacteriaceae</taxon>
    </lineage>
</organism>
<comment type="caution">
    <text evidence="1">The sequence shown here is derived from an EMBL/GenBank/DDBJ whole genome shotgun (WGS) entry which is preliminary data.</text>
</comment>
<protein>
    <submittedName>
        <fullName evidence="1">Uncharacterized protein</fullName>
    </submittedName>
</protein>
<gene>
    <name evidence="1" type="ORF">DFQ02_106206</name>
</gene>